<dbReference type="EMBL" id="FNGP01000002">
    <property type="protein sequence ID" value="SDL40313.1"/>
    <property type="molecule type" value="Genomic_DNA"/>
</dbReference>
<evidence type="ECO:0000256" key="1">
    <source>
        <dbReference type="ARBA" id="ARBA00022679"/>
    </source>
</evidence>
<evidence type="ECO:0000256" key="2">
    <source>
        <dbReference type="ARBA" id="ARBA00023315"/>
    </source>
</evidence>
<reference evidence="4 5" key="1">
    <citation type="submission" date="2016-10" db="EMBL/GenBank/DDBJ databases">
        <authorList>
            <person name="de Groot N.N."/>
        </authorList>
    </citation>
    <scope>NUCLEOTIDE SEQUENCE [LARGE SCALE GENOMIC DNA]</scope>
    <source>
        <strain evidence="4 5">CGMCC 1.9159</strain>
    </source>
</reference>
<dbReference type="OrthoDB" id="5243635at2"/>
<gene>
    <name evidence="4" type="ORF">SAMN04488242_1436</name>
</gene>
<dbReference type="Pfam" id="PF00583">
    <property type="entry name" value="Acetyltransf_1"/>
    <property type="match status" value="1"/>
</dbReference>
<dbReference type="GO" id="GO:0005840">
    <property type="term" value="C:ribosome"/>
    <property type="evidence" value="ECO:0007669"/>
    <property type="project" value="UniProtKB-KW"/>
</dbReference>
<keyword evidence="1" id="KW-0808">Transferase</keyword>
<dbReference type="Gene3D" id="3.40.630.30">
    <property type="match status" value="1"/>
</dbReference>
<dbReference type="InterPro" id="IPR050832">
    <property type="entry name" value="Bact_Acetyltransf"/>
</dbReference>
<dbReference type="RefSeq" id="WP_093250403.1">
    <property type="nucleotide sequence ID" value="NZ_FNGP01000002.1"/>
</dbReference>
<dbReference type="PANTHER" id="PTHR43877">
    <property type="entry name" value="AMINOALKYLPHOSPHONATE N-ACETYLTRANSFERASE-RELATED-RELATED"/>
    <property type="match status" value="1"/>
</dbReference>
<dbReference type="PROSITE" id="PS51186">
    <property type="entry name" value="GNAT"/>
    <property type="match status" value="1"/>
</dbReference>
<evidence type="ECO:0000259" key="3">
    <source>
        <dbReference type="PROSITE" id="PS51186"/>
    </source>
</evidence>
<protein>
    <submittedName>
        <fullName evidence="4">Ribosomal protein S18 acetylase RimI</fullName>
    </submittedName>
</protein>
<dbReference type="GO" id="GO:0016747">
    <property type="term" value="F:acyltransferase activity, transferring groups other than amino-acyl groups"/>
    <property type="evidence" value="ECO:0007669"/>
    <property type="project" value="InterPro"/>
</dbReference>
<sequence>MECHVRPARPDEAAAVAELASATFPLACPADMGEDDIRDYSEGHLTESHFAAHLADPDADVLVCDGDGLVGYALVFHGEGARPSPEFGVTAAPASFLSKCYVRPDAHGSGVAKRLLDAAAATAAARGSTGLWLNVNYENFRAMRFYEKHGWRHTGYTEFKVGQRVHRDPVYEFRLHGADLRGEDSGT</sequence>
<evidence type="ECO:0000313" key="5">
    <source>
        <dbReference type="Proteomes" id="UP000199475"/>
    </source>
</evidence>
<dbReference type="Proteomes" id="UP000199475">
    <property type="component" value="Unassembled WGS sequence"/>
</dbReference>
<name>A0A1G9JTU7_9ACTN</name>
<dbReference type="InterPro" id="IPR000182">
    <property type="entry name" value="GNAT_dom"/>
</dbReference>
<proteinExistence type="predicted"/>
<organism evidence="4 5">
    <name type="scientific">Tessaracoccus oleiagri</name>
    <dbReference type="NCBI Taxonomy" id="686624"/>
    <lineage>
        <taxon>Bacteria</taxon>
        <taxon>Bacillati</taxon>
        <taxon>Actinomycetota</taxon>
        <taxon>Actinomycetes</taxon>
        <taxon>Propionibacteriales</taxon>
        <taxon>Propionibacteriaceae</taxon>
        <taxon>Tessaracoccus</taxon>
    </lineage>
</organism>
<dbReference type="InterPro" id="IPR016181">
    <property type="entry name" value="Acyl_CoA_acyltransferase"/>
</dbReference>
<feature type="domain" description="N-acetyltransferase" evidence="3">
    <location>
        <begin position="3"/>
        <end position="176"/>
    </location>
</feature>
<keyword evidence="4" id="KW-0687">Ribonucleoprotein</keyword>
<dbReference type="CDD" id="cd04301">
    <property type="entry name" value="NAT_SF"/>
    <property type="match status" value="1"/>
</dbReference>
<keyword evidence="2" id="KW-0012">Acyltransferase</keyword>
<keyword evidence="4" id="KW-0689">Ribosomal protein</keyword>
<keyword evidence="5" id="KW-1185">Reference proteome</keyword>
<dbReference type="STRING" id="686624.SAMN04488242_1436"/>
<evidence type="ECO:0000313" key="4">
    <source>
        <dbReference type="EMBL" id="SDL40313.1"/>
    </source>
</evidence>
<dbReference type="AlphaFoldDB" id="A0A1G9JTU7"/>
<dbReference type="SUPFAM" id="SSF55729">
    <property type="entry name" value="Acyl-CoA N-acyltransferases (Nat)"/>
    <property type="match status" value="1"/>
</dbReference>
<accession>A0A1G9JTU7</accession>